<evidence type="ECO:0000259" key="10">
    <source>
        <dbReference type="Pfam" id="PF00155"/>
    </source>
</evidence>
<comment type="function">
    <text evidence="2">Decarboxylates L-threonine-O-3-phosphate to yield (R)-1-amino-2-propanol O-2-phosphate, the precursor for the linkage between the nucleotide loop and the corrin ring in cobalamin.</text>
</comment>
<feature type="domain" description="Aminotransferase class I/classII large" evidence="10">
    <location>
        <begin position="22"/>
        <end position="351"/>
    </location>
</feature>
<comment type="caution">
    <text evidence="11">The sequence shown here is derived from an EMBL/GenBank/DDBJ whole genome shotgun (WGS) entry which is preliminary data.</text>
</comment>
<gene>
    <name evidence="11" type="ORF">C7P63_04445</name>
</gene>
<evidence type="ECO:0000256" key="3">
    <source>
        <dbReference type="ARBA" id="ARBA00004953"/>
    </source>
</evidence>
<reference evidence="11 12" key="1">
    <citation type="submission" date="2018-03" db="EMBL/GenBank/DDBJ databases">
        <authorList>
            <person name="Gulvik C.A."/>
        </authorList>
    </citation>
    <scope>NUCLEOTIDE SEQUENCE [LARGE SCALE GENOMIC DNA]</scope>
    <source>
        <strain evidence="11 12">JCM 31581</strain>
    </source>
</reference>
<sequence>MFMQHGGNILEIAEQYGLATQDIIDFSANINPLGIPESIKQAIIQNIDQLKHYPDIRYRELTEAISQYHNCLASQVFVGNGAAEIIYSLPQVLETQKMLVLAPTFSEYESAFSQTGTEFSYYSLEDNQFNLSIEQFIEQAKLAQVDSICLCNPNNPTGQVLAKEDSLRLLDFCQQANILLVMDEAFMDFIIDEECSLADYLDQYSQLYIVRSLTKIFAIPGLRLGYLLTSNELVIDQLNKTCPPWHINTLASLAGQVALQDKEYLEESLSYVKEQRRYLIKELSTISTIEMYPSDTNFLFFKWLGNVDLRLELISNGYLIRTCETFKGLKETYYRIAVRTHEENKGLVKAIQEIVHEKSDC</sequence>
<dbReference type="PANTHER" id="PTHR42885:SF1">
    <property type="entry name" value="THREONINE-PHOSPHATE DECARBOXYLASE"/>
    <property type="match status" value="1"/>
</dbReference>
<evidence type="ECO:0000256" key="9">
    <source>
        <dbReference type="ARBA" id="ARBA00048531"/>
    </source>
</evidence>
<evidence type="ECO:0000256" key="6">
    <source>
        <dbReference type="ARBA" id="ARBA00022898"/>
    </source>
</evidence>
<comment type="cofactor">
    <cofactor evidence="1">
        <name>pyridoxal 5'-phosphate</name>
        <dbReference type="ChEBI" id="CHEBI:597326"/>
    </cofactor>
</comment>
<evidence type="ECO:0000256" key="5">
    <source>
        <dbReference type="ARBA" id="ARBA00022573"/>
    </source>
</evidence>
<evidence type="ECO:0000313" key="11">
    <source>
        <dbReference type="EMBL" id="RST90328.1"/>
    </source>
</evidence>
<dbReference type="NCBIfam" id="TIGR01140">
    <property type="entry name" value="L_thr_O3P_dcar"/>
    <property type="match status" value="1"/>
</dbReference>
<dbReference type="InterPro" id="IPR015424">
    <property type="entry name" value="PyrdxlP-dep_Trfase"/>
</dbReference>
<organism evidence="11 12">
    <name type="scientific">Vagococcus humatus</name>
    <dbReference type="NCBI Taxonomy" id="1889241"/>
    <lineage>
        <taxon>Bacteria</taxon>
        <taxon>Bacillati</taxon>
        <taxon>Bacillota</taxon>
        <taxon>Bacilli</taxon>
        <taxon>Lactobacillales</taxon>
        <taxon>Enterococcaceae</taxon>
        <taxon>Vagococcus</taxon>
    </lineage>
</organism>
<dbReference type="AlphaFoldDB" id="A0A429Z9H5"/>
<evidence type="ECO:0000256" key="1">
    <source>
        <dbReference type="ARBA" id="ARBA00001933"/>
    </source>
</evidence>
<evidence type="ECO:0000313" key="12">
    <source>
        <dbReference type="Proteomes" id="UP000277864"/>
    </source>
</evidence>
<keyword evidence="7" id="KW-0456">Lyase</keyword>
<dbReference type="UniPathway" id="UPA00148"/>
<dbReference type="PROSITE" id="PS00105">
    <property type="entry name" value="AA_TRANSFER_CLASS_1"/>
    <property type="match status" value="1"/>
</dbReference>
<evidence type="ECO:0000256" key="8">
    <source>
        <dbReference type="ARBA" id="ARBA00029996"/>
    </source>
</evidence>
<dbReference type="Pfam" id="PF00155">
    <property type="entry name" value="Aminotran_1_2"/>
    <property type="match status" value="1"/>
</dbReference>
<keyword evidence="12" id="KW-1185">Reference proteome</keyword>
<keyword evidence="5" id="KW-0169">Cobalamin biosynthesis</keyword>
<dbReference type="SUPFAM" id="SSF53383">
    <property type="entry name" value="PLP-dependent transferases"/>
    <property type="match status" value="1"/>
</dbReference>
<dbReference type="InterPro" id="IPR015422">
    <property type="entry name" value="PyrdxlP-dep_Trfase_small"/>
</dbReference>
<name>A0A429Z9H5_9ENTE</name>
<evidence type="ECO:0000256" key="7">
    <source>
        <dbReference type="ARBA" id="ARBA00023239"/>
    </source>
</evidence>
<dbReference type="Proteomes" id="UP000277864">
    <property type="component" value="Unassembled WGS sequence"/>
</dbReference>
<evidence type="ECO:0000256" key="2">
    <source>
        <dbReference type="ARBA" id="ARBA00003444"/>
    </source>
</evidence>
<proteinExistence type="predicted"/>
<dbReference type="GO" id="GO:0048472">
    <property type="term" value="F:threonine-phosphate decarboxylase activity"/>
    <property type="evidence" value="ECO:0007669"/>
    <property type="project" value="UniProtKB-EC"/>
</dbReference>
<dbReference type="EC" id="4.1.1.81" evidence="4"/>
<dbReference type="Gene3D" id="3.90.1150.10">
    <property type="entry name" value="Aspartate Aminotransferase, domain 1"/>
    <property type="match status" value="1"/>
</dbReference>
<accession>A0A429Z9H5</accession>
<dbReference type="OrthoDB" id="9813612at2"/>
<dbReference type="InterPro" id="IPR015421">
    <property type="entry name" value="PyrdxlP-dep_Trfase_major"/>
</dbReference>
<dbReference type="PANTHER" id="PTHR42885">
    <property type="entry name" value="HISTIDINOL-PHOSPHATE AMINOTRANSFERASE-RELATED"/>
    <property type="match status" value="1"/>
</dbReference>
<comment type="pathway">
    <text evidence="3">Cofactor biosynthesis; adenosylcobalamin biosynthesis.</text>
</comment>
<evidence type="ECO:0000256" key="4">
    <source>
        <dbReference type="ARBA" id="ARBA00012285"/>
    </source>
</evidence>
<dbReference type="Gene3D" id="3.40.640.10">
    <property type="entry name" value="Type I PLP-dependent aspartate aminotransferase-like (Major domain)"/>
    <property type="match status" value="1"/>
</dbReference>
<dbReference type="GO" id="GO:0009236">
    <property type="term" value="P:cobalamin biosynthetic process"/>
    <property type="evidence" value="ECO:0007669"/>
    <property type="project" value="UniProtKB-UniPathway"/>
</dbReference>
<dbReference type="InterPro" id="IPR005860">
    <property type="entry name" value="CobD"/>
</dbReference>
<dbReference type="GO" id="GO:0030170">
    <property type="term" value="F:pyridoxal phosphate binding"/>
    <property type="evidence" value="ECO:0007669"/>
    <property type="project" value="InterPro"/>
</dbReference>
<dbReference type="EMBL" id="PXZH01000001">
    <property type="protein sequence ID" value="RST90328.1"/>
    <property type="molecule type" value="Genomic_DNA"/>
</dbReference>
<comment type="catalytic activity">
    <reaction evidence="9">
        <text>O-phospho-L-threonine + H(+) = (R)-1-aminopropan-2-yl phosphate + CO2</text>
        <dbReference type="Rhea" id="RHEA:11492"/>
        <dbReference type="ChEBI" id="CHEBI:15378"/>
        <dbReference type="ChEBI" id="CHEBI:16526"/>
        <dbReference type="ChEBI" id="CHEBI:58563"/>
        <dbReference type="ChEBI" id="CHEBI:58675"/>
        <dbReference type="EC" id="4.1.1.81"/>
    </reaction>
</comment>
<dbReference type="CDD" id="cd00609">
    <property type="entry name" value="AAT_like"/>
    <property type="match status" value="1"/>
</dbReference>
<dbReference type="InterPro" id="IPR004838">
    <property type="entry name" value="NHTrfase_class1_PyrdxlP-BS"/>
</dbReference>
<protein>
    <recommendedName>
        <fullName evidence="4">threonine-phosphate decarboxylase</fullName>
        <ecNumber evidence="4">4.1.1.81</ecNumber>
    </recommendedName>
    <alternativeName>
        <fullName evidence="8">L-threonine-O-3-phosphate decarboxylase</fullName>
    </alternativeName>
</protein>
<dbReference type="InterPro" id="IPR004839">
    <property type="entry name" value="Aminotransferase_I/II_large"/>
</dbReference>
<keyword evidence="6" id="KW-0663">Pyridoxal phosphate</keyword>